<dbReference type="InterPro" id="IPR027417">
    <property type="entry name" value="P-loop_NTPase"/>
</dbReference>
<evidence type="ECO:0000256" key="2">
    <source>
        <dbReference type="ARBA" id="ARBA00022741"/>
    </source>
</evidence>
<dbReference type="PANTHER" id="PTHR42734">
    <property type="entry name" value="METAL TRANSPORT SYSTEM ATP-BINDING PROTEIN TM_0124-RELATED"/>
    <property type="match status" value="1"/>
</dbReference>
<evidence type="ECO:0000256" key="1">
    <source>
        <dbReference type="ARBA" id="ARBA00022448"/>
    </source>
</evidence>
<comment type="caution">
    <text evidence="5">The sequence shown here is derived from an EMBL/GenBank/DDBJ whole genome shotgun (WGS) entry which is preliminary data.</text>
</comment>
<evidence type="ECO:0000256" key="3">
    <source>
        <dbReference type="ARBA" id="ARBA00022840"/>
    </source>
</evidence>
<proteinExistence type="predicted"/>
<dbReference type="PROSITE" id="PS50893">
    <property type="entry name" value="ABC_TRANSPORTER_2"/>
    <property type="match status" value="1"/>
</dbReference>
<dbReference type="GO" id="GO:0016887">
    <property type="term" value="F:ATP hydrolysis activity"/>
    <property type="evidence" value="ECO:0007669"/>
    <property type="project" value="InterPro"/>
</dbReference>
<keyword evidence="2" id="KW-0547">Nucleotide-binding</keyword>
<dbReference type="InterPro" id="IPR003593">
    <property type="entry name" value="AAA+_ATPase"/>
</dbReference>
<dbReference type="InterPro" id="IPR003439">
    <property type="entry name" value="ABC_transporter-like_ATP-bd"/>
</dbReference>
<dbReference type="Gene3D" id="3.40.50.300">
    <property type="entry name" value="P-loop containing nucleotide triphosphate hydrolases"/>
    <property type="match status" value="1"/>
</dbReference>
<feature type="domain" description="ABC transporter" evidence="4">
    <location>
        <begin position="22"/>
        <end position="218"/>
    </location>
</feature>
<gene>
    <name evidence="5" type="ORF">DF185_01525</name>
</gene>
<dbReference type="EMBL" id="QFLI01000001">
    <property type="protein sequence ID" value="PXY02799.1"/>
    <property type="molecule type" value="Genomic_DNA"/>
</dbReference>
<dbReference type="SMART" id="SM00382">
    <property type="entry name" value="AAA"/>
    <property type="match status" value="1"/>
</dbReference>
<name>A0A2V4A1Z6_9BACT</name>
<keyword evidence="3" id="KW-0067">ATP-binding</keyword>
<dbReference type="OrthoDB" id="1119394at2"/>
<reference evidence="5 6" key="1">
    <citation type="submission" date="2018-05" db="EMBL/GenBank/DDBJ databases">
        <title>Marinifilum breve JC075T sp. nov., a marine bacterium isolated from Yongle Blue Hole in the South China Sea.</title>
        <authorList>
            <person name="Fu T."/>
        </authorList>
    </citation>
    <scope>NUCLEOTIDE SEQUENCE [LARGE SCALE GENOMIC DNA]</scope>
    <source>
        <strain evidence="5 6">JC075</strain>
    </source>
</reference>
<dbReference type="PROSITE" id="PS00211">
    <property type="entry name" value="ABC_TRANSPORTER_1"/>
    <property type="match status" value="1"/>
</dbReference>
<sequence length="218" mass="24749">MNERVKREIRFIFASRINSDMIKFNNVSLKFSDQIICQELNFDVKCGESFCLSGLSGKGKSSLLKLMLGIISPDSGDIYIDNRKLAPDNVERLRKQMSWLPQNVHLPVESGQELIDLLQLNEKQVEMFKYYLQQLGINNGEQERVFTQISGGQKQRIVLAASLSLQKPIILLDEPTSALDEESIDLLIQLVKSLKDRTIVSTSHNSKWVGSCTKVFEL</sequence>
<evidence type="ECO:0000259" key="4">
    <source>
        <dbReference type="PROSITE" id="PS50893"/>
    </source>
</evidence>
<dbReference type="Proteomes" id="UP000248079">
    <property type="component" value="Unassembled WGS sequence"/>
</dbReference>
<organism evidence="5 6">
    <name type="scientific">Marinifilum breve</name>
    <dbReference type="NCBI Taxonomy" id="2184082"/>
    <lineage>
        <taxon>Bacteria</taxon>
        <taxon>Pseudomonadati</taxon>
        <taxon>Bacteroidota</taxon>
        <taxon>Bacteroidia</taxon>
        <taxon>Marinilabiliales</taxon>
        <taxon>Marinifilaceae</taxon>
    </lineage>
</organism>
<protein>
    <submittedName>
        <fullName evidence="5">ABC transporter</fullName>
    </submittedName>
</protein>
<keyword evidence="6" id="KW-1185">Reference proteome</keyword>
<keyword evidence="1" id="KW-0813">Transport</keyword>
<accession>A0A2V4A1Z6</accession>
<evidence type="ECO:0000313" key="6">
    <source>
        <dbReference type="Proteomes" id="UP000248079"/>
    </source>
</evidence>
<dbReference type="SUPFAM" id="SSF52540">
    <property type="entry name" value="P-loop containing nucleoside triphosphate hydrolases"/>
    <property type="match status" value="1"/>
</dbReference>
<evidence type="ECO:0000313" key="5">
    <source>
        <dbReference type="EMBL" id="PXY02799.1"/>
    </source>
</evidence>
<dbReference type="AlphaFoldDB" id="A0A2V4A1Z6"/>
<dbReference type="InterPro" id="IPR050153">
    <property type="entry name" value="Metal_Ion_Import_ABC"/>
</dbReference>
<dbReference type="Pfam" id="PF00005">
    <property type="entry name" value="ABC_tran"/>
    <property type="match status" value="1"/>
</dbReference>
<dbReference type="GO" id="GO:0005524">
    <property type="term" value="F:ATP binding"/>
    <property type="evidence" value="ECO:0007669"/>
    <property type="project" value="UniProtKB-KW"/>
</dbReference>
<dbReference type="InterPro" id="IPR017871">
    <property type="entry name" value="ABC_transporter-like_CS"/>
</dbReference>